<evidence type="ECO:0000313" key="9">
    <source>
        <dbReference type="Proteomes" id="UP000254677"/>
    </source>
</evidence>
<dbReference type="GO" id="GO:0006313">
    <property type="term" value="P:DNA transposition"/>
    <property type="evidence" value="ECO:0007669"/>
    <property type="project" value="InterPro"/>
</dbReference>
<dbReference type="OrthoDB" id="5292689at2"/>
<evidence type="ECO:0000259" key="5">
    <source>
        <dbReference type="Pfam" id="PF01526"/>
    </source>
</evidence>
<protein>
    <submittedName>
        <fullName evidence="8">Transposase</fullName>
    </submittedName>
</protein>
<dbReference type="EMBL" id="UGOA01000002">
    <property type="protein sequence ID" value="STX83961.1"/>
    <property type="molecule type" value="Genomic_DNA"/>
</dbReference>
<evidence type="ECO:0000256" key="4">
    <source>
        <dbReference type="ARBA" id="ARBA00023172"/>
    </source>
</evidence>
<comment type="similarity">
    <text evidence="1">Belongs to the transposase 7 family.</text>
</comment>
<sequence>MPVDFLTDEQYQSYARYPDKLSQEQLDKYFYLDDKDRELINTCRRDYNKLGYALQLTTIRFLGTFLPNPINVPNNVICYLAKQLEMEPTEDIKFYLDRKATRSAHCNEIKTLFDYKDLSDIWGYRLTRWLYSQAWYGNERPGILFERCILWLVNKKIILPGISTLTILIAKVRDRASKRLWQRLTLLVNNNRKEQLENLLLTPKGSRYSKLDELKKGPTHISSTGLVKAFRRYQCIRDLGIGQIDIGNIPKAKINHLARYVTVSWAPSIARMPDDRRIAVLFSFAYVYEIKALDDALDLLDMLITEITAEAKRLGERKRIRSLGDLDKAALKLSDFGDLFLKHEKDDNLPNVIYKAISRDIITNAVEVIRQIAKPNHDKYYDELLEQYKTVRRFLPILLNTVKFQTTKEGKPVQAAIEFLAAMEGKRKPSFQNAPLEIVNSGWRNIVIKAKTKEIDRPGYTLCAMDHLQANMRSRDIHVVNSERWCDPRAKLLKGLAWEQYKIPVCRSLNLCIDFDEAFEHLSIKLENSYQDVIERLSKNDAVEIVKNNKGKDRIKLSRLEKLDEPESLKMLKDKVDSLMPRIDFPELLLEVDHMSDFTDECTHISDNNSRVSGIEVSLCAVIMAEACNIGLEPLIDEYSPQLTRNRLSWVQQNCIRAETIARSNARLVDIHSQQPLAKKMGTGNIASADGIRFSCAVKTVNSGPNKKYYGPKRGLTYYNFISDQSTGFHGIVITGTLRDSLYLLDGMQDQQTSLDIKEIMTDTAGASEIIFALFWLLGYQFSPRIADVGGARFWRINPKADYGSLNDISNHKISENSMRKHWEDILRVAASLKLGHVSASDLIRSLFRKNRPSGLAKALMNLGRIIKTLYLLNYIDSEEYRRHILGQLNKGESRHSLARTVYHGRRGEIYEKYREGQEDQLNALGLATNAIVLWNTVYMQAALDYLRAQGEVIKEEDEARLSPLGRKHINFLGHFSFMLPKFVAEGQLRSLNTSNVTEKLDLA</sequence>
<dbReference type="Pfam" id="PF01526">
    <property type="entry name" value="DDE_Tnp_Tn3"/>
    <property type="match status" value="1"/>
</dbReference>
<dbReference type="InterPro" id="IPR002513">
    <property type="entry name" value="Tn3_Tnp_DDE_dom"/>
</dbReference>
<dbReference type="Proteomes" id="UP000254677">
    <property type="component" value="Unassembled WGS sequence"/>
</dbReference>
<dbReference type="GO" id="GO:0003677">
    <property type="term" value="F:DNA binding"/>
    <property type="evidence" value="ECO:0007669"/>
    <property type="project" value="UniProtKB-KW"/>
</dbReference>
<accession>A0A378KMZ3</accession>
<feature type="domain" description="DUF4158" evidence="6">
    <location>
        <begin position="5"/>
        <end position="171"/>
    </location>
</feature>
<evidence type="ECO:0000313" key="7">
    <source>
        <dbReference type="EMBL" id="STX83961.1"/>
    </source>
</evidence>
<dbReference type="RefSeq" id="WP_115222856.1">
    <property type="nucleotide sequence ID" value="NZ_UGOA01000002.1"/>
</dbReference>
<dbReference type="InterPro" id="IPR047653">
    <property type="entry name" value="Tn3-like_transpos"/>
</dbReference>
<proteinExistence type="inferred from homology"/>
<evidence type="ECO:0000256" key="2">
    <source>
        <dbReference type="ARBA" id="ARBA00022578"/>
    </source>
</evidence>
<name>A0A378KMZ3_9GAMM</name>
<dbReference type="EMBL" id="UGOA01000003">
    <property type="protein sequence ID" value="STX84935.1"/>
    <property type="molecule type" value="Genomic_DNA"/>
</dbReference>
<dbReference type="AlphaFoldDB" id="A0A378KMZ3"/>
<evidence type="ECO:0000256" key="3">
    <source>
        <dbReference type="ARBA" id="ARBA00023125"/>
    </source>
</evidence>
<evidence type="ECO:0000259" key="6">
    <source>
        <dbReference type="Pfam" id="PF13700"/>
    </source>
</evidence>
<evidence type="ECO:0000313" key="8">
    <source>
        <dbReference type="EMBL" id="STX84935.1"/>
    </source>
</evidence>
<organism evidence="8 9">
    <name type="scientific">Legionella donaldsonii</name>
    <dbReference type="NCBI Taxonomy" id="45060"/>
    <lineage>
        <taxon>Bacteria</taxon>
        <taxon>Pseudomonadati</taxon>
        <taxon>Pseudomonadota</taxon>
        <taxon>Gammaproteobacteria</taxon>
        <taxon>Legionellales</taxon>
        <taxon>Legionellaceae</taxon>
        <taxon>Legionella</taxon>
    </lineage>
</organism>
<gene>
    <name evidence="7" type="ORF">NCTC13292_03183</name>
    <name evidence="8" type="ORF">NCTC13292_03287</name>
</gene>
<dbReference type="GO" id="GO:0004803">
    <property type="term" value="F:transposase activity"/>
    <property type="evidence" value="ECO:0007669"/>
    <property type="project" value="InterPro"/>
</dbReference>
<keyword evidence="2" id="KW-0815">Transposition</keyword>
<keyword evidence="3" id="KW-0238">DNA-binding</keyword>
<dbReference type="NCBIfam" id="NF033527">
    <property type="entry name" value="transpos_Tn3"/>
    <property type="match status" value="1"/>
</dbReference>
<dbReference type="Pfam" id="PF13700">
    <property type="entry name" value="DUF4158"/>
    <property type="match status" value="1"/>
</dbReference>
<evidence type="ECO:0000256" key="1">
    <source>
        <dbReference type="ARBA" id="ARBA00009402"/>
    </source>
</evidence>
<keyword evidence="9" id="KW-1185">Reference proteome</keyword>
<feature type="domain" description="Tn3 transposase DDE" evidence="5">
    <location>
        <begin position="587"/>
        <end position="976"/>
    </location>
</feature>
<keyword evidence="4" id="KW-0233">DNA recombination</keyword>
<reference evidence="8 9" key="1">
    <citation type="submission" date="2018-06" db="EMBL/GenBank/DDBJ databases">
        <authorList>
            <consortium name="Pathogen Informatics"/>
            <person name="Doyle S."/>
        </authorList>
    </citation>
    <scope>NUCLEOTIDE SEQUENCE [LARGE SCALE GENOMIC DNA]</scope>
    <source>
        <strain evidence="8 9">NCTC13292</strain>
    </source>
</reference>
<dbReference type="InterPro" id="IPR025296">
    <property type="entry name" value="DUF4158"/>
</dbReference>